<evidence type="ECO:0000313" key="2">
    <source>
        <dbReference type="EMBL" id="KAJ4353679.1"/>
    </source>
</evidence>
<dbReference type="Proteomes" id="UP001140513">
    <property type="component" value="Unassembled WGS sequence"/>
</dbReference>
<name>A0A9W9CBG1_9PLEO</name>
<evidence type="ECO:0000313" key="3">
    <source>
        <dbReference type="Proteomes" id="UP001140513"/>
    </source>
</evidence>
<dbReference type="RefSeq" id="XP_056071453.1">
    <property type="nucleotide sequence ID" value="XM_056214186.1"/>
</dbReference>
<comment type="caution">
    <text evidence="2">The sequence shown here is derived from an EMBL/GenBank/DDBJ whole genome shotgun (WGS) entry which is preliminary data.</text>
</comment>
<reference evidence="2" key="1">
    <citation type="submission" date="2022-10" db="EMBL/GenBank/DDBJ databases">
        <title>Tapping the CABI collections for fungal endophytes: first genome assemblies for Collariella, Neodidymelliopsis, Ascochyta clinopodiicola, Didymella pomorum, Didymosphaeria variabile, Neocosmospora piperis and Neocucurbitaria cava.</title>
        <authorList>
            <person name="Hill R."/>
        </authorList>
    </citation>
    <scope>NUCLEOTIDE SEQUENCE</scope>
    <source>
        <strain evidence="2">IMI 356815</strain>
    </source>
</reference>
<feature type="region of interest" description="Disordered" evidence="1">
    <location>
        <begin position="276"/>
        <end position="358"/>
    </location>
</feature>
<protein>
    <recommendedName>
        <fullName evidence="4">F-box domain-containing protein</fullName>
    </recommendedName>
</protein>
<dbReference type="GeneID" id="80908939"/>
<gene>
    <name evidence="2" type="ORF">N0V89_005409</name>
</gene>
<organism evidence="2 3">
    <name type="scientific">Didymosphaeria variabile</name>
    <dbReference type="NCBI Taxonomy" id="1932322"/>
    <lineage>
        <taxon>Eukaryota</taxon>
        <taxon>Fungi</taxon>
        <taxon>Dikarya</taxon>
        <taxon>Ascomycota</taxon>
        <taxon>Pezizomycotina</taxon>
        <taxon>Dothideomycetes</taxon>
        <taxon>Pleosporomycetidae</taxon>
        <taxon>Pleosporales</taxon>
        <taxon>Massarineae</taxon>
        <taxon>Didymosphaeriaceae</taxon>
        <taxon>Didymosphaeria</taxon>
    </lineage>
</organism>
<dbReference type="EMBL" id="JAPEUX010000004">
    <property type="protein sequence ID" value="KAJ4353679.1"/>
    <property type="molecule type" value="Genomic_DNA"/>
</dbReference>
<dbReference type="AlphaFoldDB" id="A0A9W9CBG1"/>
<accession>A0A9W9CBG1</accession>
<proteinExistence type="predicted"/>
<feature type="compositionally biased region" description="Polar residues" evidence="1">
    <location>
        <begin position="308"/>
        <end position="345"/>
    </location>
</feature>
<sequence>MSNPDSLPAKTSITPISSSSRQTARALNLTFLCLPKHIRRLIYEQLPARTKYISGYRGESNDQVYKNKPVVILVLRYVERTILQTCRQIATEAEPILEIKTMKLGPPCLIVAAEYFHRIPHDIRFLRRMQDDELWQRLKITKEHRSDKDLNDQRILMWARIMHLNLLSSKIIRIGIFIRKYEQLEEGNPFLEKLADSAKKIEEQQWGSSGSRRRRPLYEVAVEWEGSTKANSATDTLLGEGLLASSAVNGHTLSVFIKGEHAFEREGDYIRDKKTRKKVAYVPRKPSTQAQEPGPGASGQVPAANPNAGGSQQPPAQFGTQIGGSNRTVGGFQTDQPQFFGQGSNRSGGAGTVNTKWDDGKWSPKWAIEHAKWF</sequence>
<evidence type="ECO:0008006" key="4">
    <source>
        <dbReference type="Google" id="ProtNLM"/>
    </source>
</evidence>
<keyword evidence="3" id="KW-1185">Reference proteome</keyword>
<dbReference type="OrthoDB" id="3682602at2759"/>
<evidence type="ECO:0000256" key="1">
    <source>
        <dbReference type="SAM" id="MobiDB-lite"/>
    </source>
</evidence>